<comment type="caution">
    <text evidence="10">The sequence shown here is derived from an EMBL/GenBank/DDBJ whole genome shotgun (WGS) entry which is preliminary data.</text>
</comment>
<sequence length="197" mass="21017">MTALRLLVGLANPGAQYAQTRHNAGAWFIERLAEQHRTSLSPDAKAFGLTARVSIAGEDVRLLIPTTFMNRSGQAVAALANFYKLTPAEILIAHDELDIAPGQIRLKTGGGHGGHNGLRDSIASLGNQAGFHRLRVGIGHPGNSSQVTGFVLGRAPQSEQSLIDQALDEALRCTELMVTGDIAKAMNRINGFKIDTN</sequence>
<feature type="site" description="Stabilizes the basic form of H active site to accept a proton" evidence="7">
    <location>
        <position position="95"/>
    </location>
</feature>
<dbReference type="SUPFAM" id="SSF53178">
    <property type="entry name" value="Peptidyl-tRNA hydrolase-like"/>
    <property type="match status" value="1"/>
</dbReference>
<evidence type="ECO:0000256" key="6">
    <source>
        <dbReference type="ARBA" id="ARBA00050038"/>
    </source>
</evidence>
<gene>
    <name evidence="7 10" type="primary">pth</name>
    <name evidence="10" type="ORF">ACFQ0F_11440</name>
</gene>
<dbReference type="Proteomes" id="UP001597044">
    <property type="component" value="Unassembled WGS sequence"/>
</dbReference>
<comment type="similarity">
    <text evidence="5 7 9">Belongs to the PTH family.</text>
</comment>
<feature type="active site" description="Proton acceptor" evidence="7">
    <location>
        <position position="22"/>
    </location>
</feature>
<dbReference type="InterPro" id="IPR001328">
    <property type="entry name" value="Pept_tRNA_hydro"/>
</dbReference>
<dbReference type="RefSeq" id="WP_379072335.1">
    <property type="nucleotide sequence ID" value="NZ_JBHTIT010000002.1"/>
</dbReference>
<keyword evidence="3 7" id="KW-0378">Hydrolase</keyword>
<dbReference type="GO" id="GO:0004045">
    <property type="term" value="F:peptidyl-tRNA hydrolase activity"/>
    <property type="evidence" value="ECO:0007669"/>
    <property type="project" value="UniProtKB-EC"/>
</dbReference>
<keyword evidence="4 7" id="KW-0694">RNA-binding</keyword>
<dbReference type="PANTHER" id="PTHR17224:SF1">
    <property type="entry name" value="PEPTIDYL-TRNA HYDROLASE"/>
    <property type="match status" value="1"/>
</dbReference>
<dbReference type="EMBL" id="JBHTIT010000002">
    <property type="protein sequence ID" value="MFD0950987.1"/>
    <property type="molecule type" value="Genomic_DNA"/>
</dbReference>
<evidence type="ECO:0000313" key="11">
    <source>
        <dbReference type="Proteomes" id="UP001597044"/>
    </source>
</evidence>
<dbReference type="PROSITE" id="PS01195">
    <property type="entry name" value="PEPT_TRNA_HYDROL_1"/>
    <property type="match status" value="1"/>
</dbReference>
<evidence type="ECO:0000256" key="7">
    <source>
        <dbReference type="HAMAP-Rule" id="MF_00083"/>
    </source>
</evidence>
<dbReference type="Gene3D" id="3.40.50.1470">
    <property type="entry name" value="Peptidyl-tRNA hydrolase"/>
    <property type="match status" value="1"/>
</dbReference>
<evidence type="ECO:0000256" key="2">
    <source>
        <dbReference type="ARBA" id="ARBA00022555"/>
    </source>
</evidence>
<evidence type="ECO:0000256" key="4">
    <source>
        <dbReference type="ARBA" id="ARBA00022884"/>
    </source>
</evidence>
<dbReference type="PANTHER" id="PTHR17224">
    <property type="entry name" value="PEPTIDYL-TRNA HYDROLASE"/>
    <property type="match status" value="1"/>
</dbReference>
<comment type="catalytic activity">
    <reaction evidence="7 8">
        <text>an N-acyl-L-alpha-aminoacyl-tRNA + H2O = an N-acyl-L-amino acid + a tRNA + H(+)</text>
        <dbReference type="Rhea" id="RHEA:54448"/>
        <dbReference type="Rhea" id="RHEA-COMP:10123"/>
        <dbReference type="Rhea" id="RHEA-COMP:13883"/>
        <dbReference type="ChEBI" id="CHEBI:15377"/>
        <dbReference type="ChEBI" id="CHEBI:15378"/>
        <dbReference type="ChEBI" id="CHEBI:59874"/>
        <dbReference type="ChEBI" id="CHEBI:78442"/>
        <dbReference type="ChEBI" id="CHEBI:138191"/>
        <dbReference type="EC" id="3.1.1.29"/>
    </reaction>
</comment>
<protein>
    <recommendedName>
        <fullName evidence="6 7">Peptidyl-tRNA hydrolase</fullName>
        <shortName evidence="7">Pth</shortName>
        <ecNumber evidence="1 7">3.1.1.29</ecNumber>
    </recommendedName>
</protein>
<comment type="subcellular location">
    <subcellularLocation>
        <location evidence="7">Cytoplasm</location>
    </subcellularLocation>
</comment>
<feature type="binding site" evidence="7">
    <location>
        <position position="116"/>
    </location>
    <ligand>
        <name>tRNA</name>
        <dbReference type="ChEBI" id="CHEBI:17843"/>
    </ligand>
</feature>
<dbReference type="InterPro" id="IPR018171">
    <property type="entry name" value="Pept_tRNA_hydro_CS"/>
</dbReference>
<dbReference type="InterPro" id="IPR036416">
    <property type="entry name" value="Pept_tRNA_hydro_sf"/>
</dbReference>
<dbReference type="HAMAP" id="MF_00083">
    <property type="entry name" value="Pept_tRNA_hydro_bact"/>
    <property type="match status" value="1"/>
</dbReference>
<evidence type="ECO:0000256" key="1">
    <source>
        <dbReference type="ARBA" id="ARBA00013260"/>
    </source>
</evidence>
<accession>A0ABW3HJW0</accession>
<keyword evidence="7" id="KW-0963">Cytoplasm</keyword>
<proteinExistence type="inferred from homology"/>
<dbReference type="EC" id="3.1.1.29" evidence="1 7"/>
<evidence type="ECO:0000256" key="3">
    <source>
        <dbReference type="ARBA" id="ARBA00022801"/>
    </source>
</evidence>
<dbReference type="NCBIfam" id="TIGR00447">
    <property type="entry name" value="pth"/>
    <property type="match status" value="1"/>
</dbReference>
<evidence type="ECO:0000256" key="9">
    <source>
        <dbReference type="RuleBase" id="RU004320"/>
    </source>
</evidence>
<keyword evidence="2 7" id="KW-0820">tRNA-binding</keyword>
<comment type="function">
    <text evidence="7">Catalyzes the release of premature peptidyl moieties from peptidyl-tRNA molecules trapped in stalled 50S ribosomal subunits, and thus maintains levels of free tRNAs and 50S ribosomes.</text>
</comment>
<feature type="binding site" evidence="7">
    <location>
        <position position="17"/>
    </location>
    <ligand>
        <name>tRNA</name>
        <dbReference type="ChEBI" id="CHEBI:17843"/>
    </ligand>
</feature>
<evidence type="ECO:0000313" key="10">
    <source>
        <dbReference type="EMBL" id="MFD0950987.1"/>
    </source>
</evidence>
<organism evidence="10 11">
    <name type="scientific">Paraperlucidibaca wandonensis</name>
    <dbReference type="NCBI Taxonomy" id="1268273"/>
    <lineage>
        <taxon>Bacteria</taxon>
        <taxon>Pseudomonadati</taxon>
        <taxon>Pseudomonadota</taxon>
        <taxon>Gammaproteobacteria</taxon>
        <taxon>Moraxellales</taxon>
        <taxon>Moraxellaceae</taxon>
        <taxon>Paraperlucidibaca</taxon>
    </lineage>
</organism>
<feature type="binding site" evidence="7">
    <location>
        <position position="70"/>
    </location>
    <ligand>
        <name>tRNA</name>
        <dbReference type="ChEBI" id="CHEBI:17843"/>
    </ligand>
</feature>
<evidence type="ECO:0000256" key="5">
    <source>
        <dbReference type="ARBA" id="ARBA00038063"/>
    </source>
</evidence>
<reference evidence="11" key="1">
    <citation type="journal article" date="2019" name="Int. J. Syst. Evol. Microbiol.">
        <title>The Global Catalogue of Microorganisms (GCM) 10K type strain sequencing project: providing services to taxonomists for standard genome sequencing and annotation.</title>
        <authorList>
            <consortium name="The Broad Institute Genomics Platform"/>
            <consortium name="The Broad Institute Genome Sequencing Center for Infectious Disease"/>
            <person name="Wu L."/>
            <person name="Ma J."/>
        </authorList>
    </citation>
    <scope>NUCLEOTIDE SEQUENCE [LARGE SCALE GENOMIC DNA]</scope>
    <source>
        <strain evidence="11">CCUG 63419</strain>
    </source>
</reference>
<comment type="function">
    <text evidence="7">Hydrolyzes ribosome-free peptidyl-tRNAs (with 1 or more amino acids incorporated), which drop off the ribosome during protein synthesis, or as a result of ribosome stalling.</text>
</comment>
<dbReference type="Pfam" id="PF01195">
    <property type="entry name" value="Pept_tRNA_hydro"/>
    <property type="match status" value="1"/>
</dbReference>
<name>A0ABW3HJW0_9GAMM</name>
<keyword evidence="11" id="KW-1185">Reference proteome</keyword>
<feature type="site" description="Discriminates between blocked and unblocked aminoacyl-tRNA" evidence="7">
    <location>
        <position position="12"/>
    </location>
</feature>
<evidence type="ECO:0000256" key="8">
    <source>
        <dbReference type="RuleBase" id="RU000673"/>
    </source>
</evidence>
<dbReference type="CDD" id="cd00462">
    <property type="entry name" value="PTH"/>
    <property type="match status" value="1"/>
</dbReference>
<comment type="subunit">
    <text evidence="7">Monomer.</text>
</comment>
<feature type="binding site" evidence="7">
    <location>
        <position position="68"/>
    </location>
    <ligand>
        <name>tRNA</name>
        <dbReference type="ChEBI" id="CHEBI:17843"/>
    </ligand>
</feature>